<keyword evidence="1" id="KW-0812">Transmembrane</keyword>
<accession>A0A255DMT4</accession>
<evidence type="ECO:0000256" key="1">
    <source>
        <dbReference type="SAM" id="Phobius"/>
    </source>
</evidence>
<feature type="transmembrane region" description="Helical" evidence="1">
    <location>
        <begin position="31"/>
        <end position="64"/>
    </location>
</feature>
<dbReference type="EMBL" id="NOZR01000007">
    <property type="protein sequence ID" value="OYN79991.1"/>
    <property type="molecule type" value="Genomic_DNA"/>
</dbReference>
<organism evidence="2 3">
    <name type="scientific">Mycolicibacterium sphagni</name>
    <dbReference type="NCBI Taxonomy" id="1786"/>
    <lineage>
        <taxon>Bacteria</taxon>
        <taxon>Bacillati</taxon>
        <taxon>Actinomycetota</taxon>
        <taxon>Actinomycetes</taxon>
        <taxon>Mycobacteriales</taxon>
        <taxon>Mycobacteriaceae</taxon>
        <taxon>Mycolicibacterium</taxon>
    </lineage>
</organism>
<evidence type="ECO:0000313" key="2">
    <source>
        <dbReference type="EMBL" id="OYN79991.1"/>
    </source>
</evidence>
<keyword evidence="3" id="KW-1185">Reference proteome</keyword>
<comment type="caution">
    <text evidence="2">The sequence shown here is derived from an EMBL/GenBank/DDBJ whole genome shotgun (WGS) entry which is preliminary data.</text>
</comment>
<dbReference type="AlphaFoldDB" id="A0A255DMT4"/>
<dbReference type="RefSeq" id="WP_094479375.1">
    <property type="nucleotide sequence ID" value="NZ_NOZR01000007.1"/>
</dbReference>
<keyword evidence="1" id="KW-0472">Membrane</keyword>
<proteinExistence type="predicted"/>
<protein>
    <submittedName>
        <fullName evidence="2">Uncharacterized protein</fullName>
    </submittedName>
</protein>
<reference evidence="2 3" key="1">
    <citation type="submission" date="2017-07" db="EMBL/GenBank/DDBJ databases">
        <title>The new phylogeny of genus Mycobacterium.</title>
        <authorList>
            <person name="Tortoli E."/>
            <person name="Trovato A."/>
            <person name="Cirillo D.M."/>
        </authorList>
    </citation>
    <scope>NUCLEOTIDE SEQUENCE [LARGE SCALE GENOMIC DNA]</scope>
    <source>
        <strain evidence="2 3">ATCC 33027</strain>
    </source>
</reference>
<gene>
    <name evidence="2" type="ORF">CG716_11070</name>
</gene>
<name>A0A255DMT4_9MYCO</name>
<evidence type="ECO:0000313" key="3">
    <source>
        <dbReference type="Proteomes" id="UP000216063"/>
    </source>
</evidence>
<keyword evidence="1" id="KW-1133">Transmembrane helix</keyword>
<dbReference type="Proteomes" id="UP000216063">
    <property type="component" value="Unassembled WGS sequence"/>
</dbReference>
<sequence length="83" mass="9008">MSKGLAAPRVSFRADCYDIGLTVTALPLRRILSLLLCAVCIGSLLITLSFPRLCLMLVVVSTFLQIRMQSLGSQVLNTPQVTV</sequence>